<dbReference type="CDD" id="cd01392">
    <property type="entry name" value="HTH_LacI"/>
    <property type="match status" value="1"/>
</dbReference>
<dbReference type="EMBL" id="JAVALS010000002">
    <property type="protein sequence ID" value="MDP5226460.1"/>
    <property type="molecule type" value="Genomic_DNA"/>
</dbReference>
<dbReference type="Pfam" id="PF13377">
    <property type="entry name" value="Peripla_BP_3"/>
    <property type="match status" value="1"/>
</dbReference>
<evidence type="ECO:0000256" key="2">
    <source>
        <dbReference type="ARBA" id="ARBA00023125"/>
    </source>
</evidence>
<dbReference type="InterPro" id="IPR000843">
    <property type="entry name" value="HTH_LacI"/>
</dbReference>
<dbReference type="InterPro" id="IPR010982">
    <property type="entry name" value="Lambda_DNA-bd_dom_sf"/>
</dbReference>
<evidence type="ECO:0000256" key="1">
    <source>
        <dbReference type="ARBA" id="ARBA00023015"/>
    </source>
</evidence>
<evidence type="ECO:0000259" key="4">
    <source>
        <dbReference type="PROSITE" id="PS50932"/>
    </source>
</evidence>
<dbReference type="Proteomes" id="UP001232725">
    <property type="component" value="Unassembled WGS sequence"/>
</dbReference>
<dbReference type="Pfam" id="PF00356">
    <property type="entry name" value="LacI"/>
    <property type="match status" value="1"/>
</dbReference>
<sequence length="338" mass="36141">MARGQGVTIRDVARRAGVSITAVSHALNGKGTLSEETRARVKAVADELGYQADAFARGMRQGSIGAIGLVLRSLDALGDYTPVGVDVFERFAGIVSARALAKGLSITLVPDLTRSPVPPLAFSMDGYIIMSPHEEDPVAALLERRGIPYVAYGNIPGRPDFIHWASEDDPYAAHQLLTHFQMAGAREVVLVSGTDTNAWNKDFQAEYRRWCSEQGTTPRIYEQSERSGVDGGREAGERILADGVPEAVLCMTGRHAAGVQQALQAAGVSVPGQTLIAAASDSEHARSSRPAITAFELNPAGCADQLLEMLQDLLATGNAQGPRLTKARLRPRASTRRD</sequence>
<dbReference type="InterPro" id="IPR046335">
    <property type="entry name" value="LacI/GalR-like_sensor"/>
</dbReference>
<dbReference type="InterPro" id="IPR028082">
    <property type="entry name" value="Peripla_BP_I"/>
</dbReference>
<keyword evidence="6" id="KW-1185">Reference proteome</keyword>
<dbReference type="PANTHER" id="PTHR30146:SF153">
    <property type="entry name" value="LACTOSE OPERON REPRESSOR"/>
    <property type="match status" value="1"/>
</dbReference>
<organism evidence="5 6">
    <name type="scientific">Arthrobacter horti</name>
    <dbReference type="NCBI Taxonomy" id="3068273"/>
    <lineage>
        <taxon>Bacteria</taxon>
        <taxon>Bacillati</taxon>
        <taxon>Actinomycetota</taxon>
        <taxon>Actinomycetes</taxon>
        <taxon>Micrococcales</taxon>
        <taxon>Micrococcaceae</taxon>
        <taxon>Arthrobacter</taxon>
    </lineage>
</organism>
<dbReference type="PROSITE" id="PS50932">
    <property type="entry name" value="HTH_LACI_2"/>
    <property type="match status" value="1"/>
</dbReference>
<protein>
    <submittedName>
        <fullName evidence="5">LacI family DNA-binding transcriptional regulator</fullName>
    </submittedName>
</protein>
<feature type="domain" description="HTH lacI-type" evidence="4">
    <location>
        <begin position="7"/>
        <end position="61"/>
    </location>
</feature>
<dbReference type="RefSeq" id="WP_305995508.1">
    <property type="nucleotide sequence ID" value="NZ_JAVALS010000002.1"/>
</dbReference>
<dbReference type="SUPFAM" id="SSF53822">
    <property type="entry name" value="Periplasmic binding protein-like I"/>
    <property type="match status" value="1"/>
</dbReference>
<keyword evidence="3" id="KW-0804">Transcription</keyword>
<dbReference type="PANTHER" id="PTHR30146">
    <property type="entry name" value="LACI-RELATED TRANSCRIPTIONAL REPRESSOR"/>
    <property type="match status" value="1"/>
</dbReference>
<keyword evidence="1" id="KW-0805">Transcription regulation</keyword>
<evidence type="ECO:0000256" key="3">
    <source>
        <dbReference type="ARBA" id="ARBA00023163"/>
    </source>
</evidence>
<proteinExistence type="predicted"/>
<dbReference type="Gene3D" id="1.10.260.40">
    <property type="entry name" value="lambda repressor-like DNA-binding domains"/>
    <property type="match status" value="1"/>
</dbReference>
<comment type="caution">
    <text evidence="5">The sequence shown here is derived from an EMBL/GenBank/DDBJ whole genome shotgun (WGS) entry which is preliminary data.</text>
</comment>
<dbReference type="SUPFAM" id="SSF47413">
    <property type="entry name" value="lambda repressor-like DNA-binding domains"/>
    <property type="match status" value="1"/>
</dbReference>
<evidence type="ECO:0000313" key="6">
    <source>
        <dbReference type="Proteomes" id="UP001232725"/>
    </source>
</evidence>
<dbReference type="PROSITE" id="PS00356">
    <property type="entry name" value="HTH_LACI_1"/>
    <property type="match status" value="1"/>
</dbReference>
<gene>
    <name evidence="5" type="ORF">Q9R02_04750</name>
</gene>
<dbReference type="GO" id="GO:0003677">
    <property type="term" value="F:DNA binding"/>
    <property type="evidence" value="ECO:0007669"/>
    <property type="project" value="UniProtKB-KW"/>
</dbReference>
<name>A0ABT9IMW8_9MICC</name>
<evidence type="ECO:0000313" key="5">
    <source>
        <dbReference type="EMBL" id="MDP5226460.1"/>
    </source>
</evidence>
<dbReference type="SMART" id="SM00354">
    <property type="entry name" value="HTH_LACI"/>
    <property type="match status" value="1"/>
</dbReference>
<reference evidence="5 6" key="1">
    <citation type="submission" date="2023-08" db="EMBL/GenBank/DDBJ databases">
        <title>Arthrobacter horti sp. nov., isolated from forest soil.</title>
        <authorList>
            <person name="Park M."/>
        </authorList>
    </citation>
    <scope>NUCLEOTIDE SEQUENCE [LARGE SCALE GENOMIC DNA]</scope>
    <source>
        <strain evidence="5 6">YJM1</strain>
    </source>
</reference>
<dbReference type="Gene3D" id="3.40.50.2300">
    <property type="match status" value="2"/>
</dbReference>
<accession>A0ABT9IMW8</accession>
<keyword evidence="2 5" id="KW-0238">DNA-binding</keyword>